<dbReference type="SUPFAM" id="SSF55724">
    <property type="entry name" value="Mog1p/PsbP-like"/>
    <property type="match status" value="1"/>
</dbReference>
<proteinExistence type="inferred from homology"/>
<dbReference type="InterPro" id="IPR007681">
    <property type="entry name" value="Mog1"/>
</dbReference>
<evidence type="ECO:0000256" key="3">
    <source>
        <dbReference type="ARBA" id="ARBA00022927"/>
    </source>
</evidence>
<dbReference type="Proteomes" id="UP001600888">
    <property type="component" value="Unassembled WGS sequence"/>
</dbReference>
<keyword evidence="3" id="KW-0653">Protein transport</keyword>
<organism evidence="4 5">
    <name type="scientific">Diaporthe vaccinii</name>
    <dbReference type="NCBI Taxonomy" id="105482"/>
    <lineage>
        <taxon>Eukaryota</taxon>
        <taxon>Fungi</taxon>
        <taxon>Dikarya</taxon>
        <taxon>Ascomycota</taxon>
        <taxon>Pezizomycotina</taxon>
        <taxon>Sordariomycetes</taxon>
        <taxon>Sordariomycetidae</taxon>
        <taxon>Diaporthales</taxon>
        <taxon>Diaporthaceae</taxon>
        <taxon>Diaporthe</taxon>
        <taxon>Diaporthe eres species complex</taxon>
    </lineage>
</organism>
<keyword evidence="5" id="KW-1185">Reference proteome</keyword>
<dbReference type="InterPro" id="IPR016123">
    <property type="entry name" value="Mog1/PsbP_a/b/a-sand"/>
</dbReference>
<gene>
    <name evidence="4" type="ORF">FJTKL_14973</name>
</gene>
<evidence type="ECO:0000313" key="4">
    <source>
        <dbReference type="EMBL" id="KAL2278008.1"/>
    </source>
</evidence>
<evidence type="ECO:0000313" key="5">
    <source>
        <dbReference type="Proteomes" id="UP001600888"/>
    </source>
</evidence>
<evidence type="ECO:0008006" key="6">
    <source>
        <dbReference type="Google" id="ProtNLM"/>
    </source>
</evidence>
<comment type="similarity">
    <text evidence="1">Belongs to the MOG1 family.</text>
</comment>
<keyword evidence="2" id="KW-0813">Transport</keyword>
<dbReference type="Pfam" id="PF04603">
    <property type="entry name" value="Mog1"/>
    <property type="match status" value="1"/>
</dbReference>
<comment type="caution">
    <text evidence="4">The sequence shown here is derived from an EMBL/GenBank/DDBJ whole genome shotgun (WGS) entry which is preliminary data.</text>
</comment>
<sequence>MAETVYKRTKLFGGALECDLPEQFADVSTLRQVPDAQEVFIDKDGFTSIIFDITERVGGAGSSPEIDGKALTTHLEELVGTDVDTVKVWNSTETVFSKLEYAHLKALHLGLPSPSPHDRWLTLFPLILRSVQIPAYTLIATQTPPPDPSSRSGAPDFTAIILTLLRLEKELTDILITVNVPHIKGEYDDEEVDLQLGKQGKLIGAAVEDAARIWETFRVNDWNLFNEI</sequence>
<dbReference type="Gene3D" id="3.40.1000.10">
    <property type="entry name" value="Mog1/PsbP, alpha/beta/alpha sandwich"/>
    <property type="match status" value="1"/>
</dbReference>
<dbReference type="EMBL" id="JBAWTH010000091">
    <property type="protein sequence ID" value="KAL2278008.1"/>
    <property type="molecule type" value="Genomic_DNA"/>
</dbReference>
<evidence type="ECO:0000256" key="2">
    <source>
        <dbReference type="ARBA" id="ARBA00022448"/>
    </source>
</evidence>
<protein>
    <recommendedName>
        <fullName evidence="6">Ran-interacting Mog1 protein</fullName>
    </recommendedName>
</protein>
<reference evidence="4 5" key="1">
    <citation type="submission" date="2024-03" db="EMBL/GenBank/DDBJ databases">
        <title>A high-quality draft genome sequence of Diaporthe vaccinii, a causative agent of upright dieback and viscid rot disease in cranberry plants.</title>
        <authorList>
            <person name="Sarrasin M."/>
            <person name="Lang B.F."/>
            <person name="Burger G."/>
        </authorList>
    </citation>
    <scope>NUCLEOTIDE SEQUENCE [LARGE SCALE GENOMIC DNA]</scope>
    <source>
        <strain evidence="4 5">IS7</strain>
    </source>
</reference>
<dbReference type="PANTHER" id="PTHR15837">
    <property type="entry name" value="RAN GUANINE NUCLEOTIDE RELEASE FACTOR"/>
    <property type="match status" value="1"/>
</dbReference>
<evidence type="ECO:0000256" key="1">
    <source>
        <dbReference type="ARBA" id="ARBA00010307"/>
    </source>
</evidence>
<accession>A0ABR4E6G3</accession>
<name>A0ABR4E6G3_9PEZI</name>
<dbReference type="PANTHER" id="PTHR15837:SF0">
    <property type="entry name" value="RAN GUANINE NUCLEOTIDE RELEASE FACTOR"/>
    <property type="match status" value="1"/>
</dbReference>